<dbReference type="OrthoDB" id="1738667at2"/>
<evidence type="ECO:0000256" key="1">
    <source>
        <dbReference type="SAM" id="SignalP"/>
    </source>
</evidence>
<keyword evidence="1" id="KW-0732">Signal</keyword>
<dbReference type="Pfam" id="PF00395">
    <property type="entry name" value="SLH"/>
    <property type="match status" value="1"/>
</dbReference>
<sequence>MISTKHVLAALAISSLITASTGASGFAAGSQFTDLGSMKDKDKIESLHERGFVQGLTASEFKPEQALTAAEGVQLISGGFQLSLAAIDFVKAPEASDHFAKVPDNAWYAQAFINAFYNHVDLPSDLDPKAPLTKEQFTFYLIQGMEQAGGLPMINIKPAAISDEDQLTPSYQGAVQRSLTYKVNTLNADEAFHPKDKITRAEAAVMLYNALEYLQEHKAK</sequence>
<name>A0A089LSE1_9BACL</name>
<feature type="chain" id="PRO_5039267128" evidence="1">
    <location>
        <begin position="20"/>
        <end position="220"/>
    </location>
</feature>
<dbReference type="STRING" id="169760.PSTEL_12725"/>
<organism evidence="3 4">
    <name type="scientific">Paenibacillus stellifer</name>
    <dbReference type="NCBI Taxonomy" id="169760"/>
    <lineage>
        <taxon>Bacteria</taxon>
        <taxon>Bacillati</taxon>
        <taxon>Bacillota</taxon>
        <taxon>Bacilli</taxon>
        <taxon>Bacillales</taxon>
        <taxon>Paenibacillaceae</taxon>
        <taxon>Paenibacillus</taxon>
    </lineage>
</organism>
<evidence type="ECO:0000259" key="2">
    <source>
        <dbReference type="PROSITE" id="PS51272"/>
    </source>
</evidence>
<feature type="domain" description="SLH" evidence="2">
    <location>
        <begin position="158"/>
        <end position="220"/>
    </location>
</feature>
<evidence type="ECO:0000313" key="3">
    <source>
        <dbReference type="EMBL" id="AIQ63822.1"/>
    </source>
</evidence>
<dbReference type="KEGG" id="pste:PSTEL_12725"/>
<keyword evidence="4" id="KW-1185">Reference proteome</keyword>
<proteinExistence type="predicted"/>
<evidence type="ECO:0000313" key="4">
    <source>
        <dbReference type="Proteomes" id="UP000029507"/>
    </source>
</evidence>
<dbReference type="InterPro" id="IPR001119">
    <property type="entry name" value="SLH_dom"/>
</dbReference>
<dbReference type="Proteomes" id="UP000029507">
    <property type="component" value="Chromosome"/>
</dbReference>
<accession>A0A089LSE1</accession>
<feature type="signal peptide" evidence="1">
    <location>
        <begin position="1"/>
        <end position="19"/>
    </location>
</feature>
<dbReference type="PROSITE" id="PS51272">
    <property type="entry name" value="SLH"/>
    <property type="match status" value="1"/>
</dbReference>
<dbReference type="AlphaFoldDB" id="A0A089LSE1"/>
<reference evidence="3 4" key="1">
    <citation type="submission" date="2014-08" db="EMBL/GenBank/DDBJ databases">
        <title>Comparative genomics of the Paenibacillus odorifer group.</title>
        <authorList>
            <person name="den Bakker H.C."/>
            <person name="Tsai Y.-C."/>
            <person name="Martin N."/>
            <person name="Korlach J."/>
            <person name="Wiedmann M."/>
        </authorList>
    </citation>
    <scope>NUCLEOTIDE SEQUENCE [LARGE SCALE GENOMIC DNA]</scope>
    <source>
        <strain evidence="3 4">DSM 14472</strain>
    </source>
</reference>
<dbReference type="RefSeq" id="WP_038695634.1">
    <property type="nucleotide sequence ID" value="NZ_CP009286.1"/>
</dbReference>
<gene>
    <name evidence="3" type="ORF">PSTEL_12725</name>
</gene>
<dbReference type="HOGENOM" id="CLU_072307_0_0_9"/>
<dbReference type="EMBL" id="CP009286">
    <property type="protein sequence ID" value="AIQ63822.1"/>
    <property type="molecule type" value="Genomic_DNA"/>
</dbReference>
<protein>
    <submittedName>
        <fullName evidence="3">Amylopullulanase</fullName>
    </submittedName>
</protein>